<reference evidence="1 2" key="1">
    <citation type="journal article" date="2021" name="Microorganisms">
        <title>The Ever-Expanding Pseudomonas Genus: Description of 43 New Species and Partition of the Pseudomonas putida Group.</title>
        <authorList>
            <person name="Girard L."/>
            <person name="Lood C."/>
            <person name="Hofte M."/>
            <person name="Vandamme P."/>
            <person name="Rokni-Zadeh H."/>
            <person name="van Noort V."/>
            <person name="Lavigne R."/>
            <person name="De Mot R."/>
        </authorList>
    </citation>
    <scope>NUCLEOTIDE SEQUENCE [LARGE SCALE GENOMIC DNA]</scope>
    <source>
        <strain evidence="1 2">SWRI17</strain>
    </source>
</reference>
<dbReference type="EMBL" id="CP077080">
    <property type="protein sequence ID" value="QXI52865.1"/>
    <property type="molecule type" value="Genomic_DNA"/>
</dbReference>
<protein>
    <submittedName>
        <fullName evidence="1">Uncharacterized protein</fullName>
    </submittedName>
</protein>
<dbReference type="Proteomes" id="UP000824066">
    <property type="component" value="Chromosome"/>
</dbReference>
<evidence type="ECO:0000313" key="2">
    <source>
        <dbReference type="Proteomes" id="UP000824066"/>
    </source>
</evidence>
<name>A0ABX8QCI9_PSECO</name>
<keyword evidence="2" id="KW-1185">Reference proteome</keyword>
<evidence type="ECO:0000313" key="1">
    <source>
        <dbReference type="EMBL" id="QXI52865.1"/>
    </source>
</evidence>
<gene>
    <name evidence="1" type="ORF">KSS97_25610</name>
</gene>
<dbReference type="RefSeq" id="WP_217860425.1">
    <property type="nucleotide sequence ID" value="NZ_CP077080.1"/>
</dbReference>
<sequence>MNNTAEVKIIAIDTLAEECVTLLIHGITIECFANYRPYTVAIGETHLIEITIDYSEPLQIEKSAEPNAFPEKIGNGYGYYLHGVLDGEIFRSFTDFSDEDIHYDYPELVGKPVKIKADRINVNFLQLLKL</sequence>
<proteinExistence type="predicted"/>
<accession>A0ABX8QCI9</accession>
<organism evidence="1 2">
    <name type="scientific">Pseudomonas canavaninivorans</name>
    <dbReference type="NCBI Taxonomy" id="2842348"/>
    <lineage>
        <taxon>Bacteria</taxon>
        <taxon>Pseudomonadati</taxon>
        <taxon>Pseudomonadota</taxon>
        <taxon>Gammaproteobacteria</taxon>
        <taxon>Pseudomonadales</taxon>
        <taxon>Pseudomonadaceae</taxon>
        <taxon>Pseudomonas</taxon>
    </lineage>
</organism>